<keyword evidence="3" id="KW-1185">Reference proteome</keyword>
<dbReference type="EMBL" id="BMMP01000016">
    <property type="protein sequence ID" value="GGO55146.1"/>
    <property type="molecule type" value="Genomic_DNA"/>
</dbReference>
<evidence type="ECO:0000313" key="3">
    <source>
        <dbReference type="Proteomes" id="UP000631535"/>
    </source>
</evidence>
<evidence type="ECO:0000256" key="1">
    <source>
        <dbReference type="SAM" id="Phobius"/>
    </source>
</evidence>
<evidence type="ECO:0000313" key="2">
    <source>
        <dbReference type="EMBL" id="GGO55146.1"/>
    </source>
</evidence>
<organism evidence="2 3">
    <name type="scientific">Streptomyces daqingensis</name>
    <dbReference type="NCBI Taxonomy" id="1472640"/>
    <lineage>
        <taxon>Bacteria</taxon>
        <taxon>Bacillati</taxon>
        <taxon>Actinomycetota</taxon>
        <taxon>Actinomycetes</taxon>
        <taxon>Kitasatosporales</taxon>
        <taxon>Streptomycetaceae</taxon>
        <taxon>Streptomyces</taxon>
    </lineage>
</organism>
<keyword evidence="1" id="KW-0812">Transmembrane</keyword>
<gene>
    <name evidence="2" type="ORF">GCM10012287_45710</name>
</gene>
<evidence type="ECO:0008006" key="4">
    <source>
        <dbReference type="Google" id="ProtNLM"/>
    </source>
</evidence>
<comment type="caution">
    <text evidence="2">The sequence shown here is derived from an EMBL/GenBank/DDBJ whole genome shotgun (WGS) entry which is preliminary data.</text>
</comment>
<keyword evidence="1" id="KW-0472">Membrane</keyword>
<keyword evidence="1" id="KW-1133">Transmembrane helix</keyword>
<feature type="transmembrane region" description="Helical" evidence="1">
    <location>
        <begin position="24"/>
        <end position="43"/>
    </location>
</feature>
<accession>A0ABQ2MNJ1</accession>
<sequence>MLVLLVLLLDGVVVLVLDSVVVLRLLVLLLVLCVLGGGLHLLLGGDVPVQLRGVVCGNRVLDRLVLLRVRGGVAGDAVAGTDLRCLLRACRVVRRTGGLLQMGRHEQFVGEGPGVVAAHRAAGDAHFTLVQAEHLGDGLVVPHDDRERCE</sequence>
<dbReference type="Proteomes" id="UP000631535">
    <property type="component" value="Unassembled WGS sequence"/>
</dbReference>
<protein>
    <recommendedName>
        <fullName evidence="4">Secreted protein</fullName>
    </recommendedName>
</protein>
<name>A0ABQ2MNJ1_9ACTN</name>
<proteinExistence type="predicted"/>
<reference evidence="3" key="1">
    <citation type="journal article" date="2019" name="Int. J. Syst. Evol. Microbiol.">
        <title>The Global Catalogue of Microorganisms (GCM) 10K type strain sequencing project: providing services to taxonomists for standard genome sequencing and annotation.</title>
        <authorList>
            <consortium name="The Broad Institute Genomics Platform"/>
            <consortium name="The Broad Institute Genome Sequencing Center for Infectious Disease"/>
            <person name="Wu L."/>
            <person name="Ma J."/>
        </authorList>
    </citation>
    <scope>NUCLEOTIDE SEQUENCE [LARGE SCALE GENOMIC DNA]</scope>
    <source>
        <strain evidence="3">CGMCC 4.7178</strain>
    </source>
</reference>